<proteinExistence type="predicted"/>
<dbReference type="EMBL" id="CP025096">
    <property type="protein sequence ID" value="AUD07024.1"/>
    <property type="molecule type" value="Genomic_DNA"/>
</dbReference>
<dbReference type="Proteomes" id="UP000232883">
    <property type="component" value="Chromosome"/>
</dbReference>
<dbReference type="RefSeq" id="WP_100993574.1">
    <property type="nucleotide sequence ID" value="NZ_CP025096.1"/>
</dbReference>
<evidence type="ECO:0000313" key="2">
    <source>
        <dbReference type="Proteomes" id="UP000232883"/>
    </source>
</evidence>
<organism evidence="1 2">
    <name type="scientific">Spirosoma pollinicola</name>
    <dbReference type="NCBI Taxonomy" id="2057025"/>
    <lineage>
        <taxon>Bacteria</taxon>
        <taxon>Pseudomonadati</taxon>
        <taxon>Bacteroidota</taxon>
        <taxon>Cytophagia</taxon>
        <taxon>Cytophagales</taxon>
        <taxon>Cytophagaceae</taxon>
        <taxon>Spirosoma</taxon>
    </lineage>
</organism>
<sequence>MKNDTTTGQVEITGSNTNHKITLSDIGIQANAEGDGTTVLADLQFTHLFFISLLELVESPNTPEELKNDINVALPLFTAILKQVSVTLDDTGQNIAGCRFTLHNLNKLRLTSVKEDDPTGEETPHPLDEEGLEHIRSVVAGYFESAGISVALRMALAISNGVDVENEPIDQLKARLFPNSKDLTSKQWAMPKFIADSLSKVIKGVNRDRAIDQYTASSANPRARKSSFKVAGRETETEFIFDPERLAISTAEQFADRLMELRDAKVLQTFFALMKYANIHDTAAYREVPISDVMELVLKPSGENKFNTPQRREFTEILEMLAAMSITVSIIGEQVNKKTGKGKPVLKEEKGVKLFRLEATYSVKKEFQSIPKESLSKDLHFDRTVINRFSGELLPGKSHLFGARASVYFDSLLHLDANKDAKAILLGFQFQTRFNQLMDKNQCIEYDRGYLIDLCDYAKTNQTKPSKATKQIENNLDKLIKAGIISGYSGLTNIDTDRIKIRPPKIPALKASA</sequence>
<name>A0A2K8ZB05_9BACT</name>
<protein>
    <submittedName>
        <fullName evidence="1">Uncharacterized protein</fullName>
    </submittedName>
</protein>
<dbReference type="KEGG" id="spir:CWM47_37505"/>
<evidence type="ECO:0000313" key="1">
    <source>
        <dbReference type="EMBL" id="AUD07024.1"/>
    </source>
</evidence>
<keyword evidence="2" id="KW-1185">Reference proteome</keyword>
<dbReference type="AlphaFoldDB" id="A0A2K8ZB05"/>
<accession>A0A2K8ZB05</accession>
<gene>
    <name evidence="1" type="ORF">CWM47_37505</name>
</gene>
<reference evidence="1 2" key="1">
    <citation type="submission" date="2017-11" db="EMBL/GenBank/DDBJ databases">
        <title>Taxonomic description and genome sequences of Spirosoma HA7 sp. nov., isolated from pollen microhabitat of Corylus avellana.</title>
        <authorList>
            <person name="Ambika Manirajan B."/>
            <person name="Suarez C."/>
            <person name="Ratering S."/>
            <person name="Geissler-Plaum R."/>
            <person name="Cardinale M."/>
            <person name="Sylvia S."/>
        </authorList>
    </citation>
    <scope>NUCLEOTIDE SEQUENCE [LARGE SCALE GENOMIC DNA]</scope>
    <source>
        <strain evidence="1 2">HA7</strain>
    </source>
</reference>